<dbReference type="PANTHER" id="PTHR42060">
    <property type="entry name" value="NHL REPEAT-CONTAINING PROTEIN-RELATED"/>
    <property type="match status" value="1"/>
</dbReference>
<evidence type="ECO:0000256" key="1">
    <source>
        <dbReference type="SAM" id="SignalP"/>
    </source>
</evidence>
<gene>
    <name evidence="2" type="ORF">FA10DRAFT_269851</name>
</gene>
<dbReference type="STRING" id="215250.A0A316YD19"/>
<sequence length="323" mass="34746">MLIFSLVVALLALDSAALGASISGQRHRVRTVATFPADIDPENLVVRHSGQILMTASNQNKLYQIDPWGRTKPIVLHTFDGHMSVTGIDEVEKDVFVATVGNFSFATFTSTPQSFGLWKIDLRGTKPCVGKLFAIPELDVPNGLVYVGDNDILIADSHVGGIFRVNVHSGHPKLVDSNDPLMKSLPPDPSNPDLVGFGINGIHLNPLNKHEIIFSSTDQNVIGKVGINQHFVPIGNATKVADAVNDDLIPAPNGDIHVASNNAITTIYPGGSKSVFNFTTDAVRLTALKYGRTDPYKHSLFGTVIVFGETGTNTGKLIVVDNY</sequence>
<feature type="chain" id="PRO_5016306875" description="NHL repeat-containing protein" evidence="1">
    <location>
        <begin position="20"/>
        <end position="323"/>
    </location>
</feature>
<dbReference type="RefSeq" id="XP_025373942.1">
    <property type="nucleotide sequence ID" value="XM_025522904.1"/>
</dbReference>
<dbReference type="InParanoid" id="A0A316YD19"/>
<reference evidence="2 3" key="1">
    <citation type="journal article" date="2018" name="Mol. Biol. Evol.">
        <title>Broad Genomic Sampling Reveals a Smut Pathogenic Ancestry of the Fungal Clade Ustilaginomycotina.</title>
        <authorList>
            <person name="Kijpornyongpan T."/>
            <person name="Mondo S.J."/>
            <person name="Barry K."/>
            <person name="Sandor L."/>
            <person name="Lee J."/>
            <person name="Lipzen A."/>
            <person name="Pangilinan J."/>
            <person name="LaButti K."/>
            <person name="Hainaut M."/>
            <person name="Henrissat B."/>
            <person name="Grigoriev I.V."/>
            <person name="Spatafora J.W."/>
            <person name="Aime M.C."/>
        </authorList>
    </citation>
    <scope>NUCLEOTIDE SEQUENCE [LARGE SCALE GENOMIC DNA]</scope>
    <source>
        <strain evidence="2 3">MCA 4198</strain>
    </source>
</reference>
<keyword evidence="3" id="KW-1185">Reference proteome</keyword>
<evidence type="ECO:0000313" key="2">
    <source>
        <dbReference type="EMBL" id="PWN86744.1"/>
    </source>
</evidence>
<protein>
    <recommendedName>
        <fullName evidence="4">NHL repeat-containing protein</fullName>
    </recommendedName>
</protein>
<dbReference type="InterPro" id="IPR011042">
    <property type="entry name" value="6-blade_b-propeller_TolB-like"/>
</dbReference>
<dbReference type="OrthoDB" id="9977941at2759"/>
<feature type="signal peptide" evidence="1">
    <location>
        <begin position="1"/>
        <end position="19"/>
    </location>
</feature>
<dbReference type="EMBL" id="KZ819642">
    <property type="protein sequence ID" value="PWN86744.1"/>
    <property type="molecule type" value="Genomic_DNA"/>
</dbReference>
<evidence type="ECO:0000313" key="3">
    <source>
        <dbReference type="Proteomes" id="UP000245768"/>
    </source>
</evidence>
<dbReference type="InterPro" id="IPR052998">
    <property type="entry name" value="Hetero-Diels-Alderase-like"/>
</dbReference>
<name>A0A316YD19_9BASI</name>
<keyword evidence="1" id="KW-0732">Signal</keyword>
<organism evidence="2 3">
    <name type="scientific">Acaromyces ingoldii</name>
    <dbReference type="NCBI Taxonomy" id="215250"/>
    <lineage>
        <taxon>Eukaryota</taxon>
        <taxon>Fungi</taxon>
        <taxon>Dikarya</taxon>
        <taxon>Basidiomycota</taxon>
        <taxon>Ustilaginomycotina</taxon>
        <taxon>Exobasidiomycetes</taxon>
        <taxon>Exobasidiales</taxon>
        <taxon>Cryptobasidiaceae</taxon>
        <taxon>Acaromyces</taxon>
    </lineage>
</organism>
<accession>A0A316YD19</accession>
<evidence type="ECO:0008006" key="4">
    <source>
        <dbReference type="Google" id="ProtNLM"/>
    </source>
</evidence>
<proteinExistence type="predicted"/>
<dbReference type="GeneID" id="37044820"/>
<dbReference type="AlphaFoldDB" id="A0A316YD19"/>
<dbReference type="PANTHER" id="PTHR42060:SF1">
    <property type="entry name" value="NHL REPEAT-CONTAINING PROTEIN"/>
    <property type="match status" value="1"/>
</dbReference>
<dbReference type="SUPFAM" id="SSF63829">
    <property type="entry name" value="Calcium-dependent phosphotriesterase"/>
    <property type="match status" value="1"/>
</dbReference>
<dbReference type="Gene3D" id="2.120.10.30">
    <property type="entry name" value="TolB, C-terminal domain"/>
    <property type="match status" value="1"/>
</dbReference>
<dbReference type="Proteomes" id="UP000245768">
    <property type="component" value="Unassembled WGS sequence"/>
</dbReference>